<reference evidence="5" key="1">
    <citation type="submission" date="2021-10" db="EMBL/GenBank/DDBJ databases">
        <title>Anaerobic single-cell dispensing facilitates the cultivation of human gut bacteria.</title>
        <authorList>
            <person name="Afrizal A."/>
        </authorList>
    </citation>
    <scope>NUCLEOTIDE SEQUENCE</scope>
    <source>
        <strain evidence="5">CLA-AA-H272</strain>
    </source>
</reference>
<evidence type="ECO:0000256" key="1">
    <source>
        <dbReference type="ARBA" id="ARBA00023015"/>
    </source>
</evidence>
<dbReference type="GO" id="GO:0003700">
    <property type="term" value="F:DNA-binding transcription factor activity"/>
    <property type="evidence" value="ECO:0007669"/>
    <property type="project" value="InterPro"/>
</dbReference>
<keyword evidence="6" id="KW-1185">Reference proteome</keyword>
<dbReference type="CDD" id="cd07377">
    <property type="entry name" value="WHTH_GntR"/>
    <property type="match status" value="1"/>
</dbReference>
<evidence type="ECO:0000259" key="4">
    <source>
        <dbReference type="PROSITE" id="PS50949"/>
    </source>
</evidence>
<dbReference type="Pfam" id="PF00392">
    <property type="entry name" value="GntR"/>
    <property type="match status" value="1"/>
</dbReference>
<gene>
    <name evidence="5" type="ORF">LKD37_10100</name>
</gene>
<dbReference type="Proteomes" id="UP001199319">
    <property type="component" value="Unassembled WGS sequence"/>
</dbReference>
<dbReference type="Gene3D" id="1.20.120.530">
    <property type="entry name" value="GntR ligand-binding domain-like"/>
    <property type="match status" value="1"/>
</dbReference>
<dbReference type="SMART" id="SM00345">
    <property type="entry name" value="HTH_GNTR"/>
    <property type="match status" value="1"/>
</dbReference>
<proteinExistence type="predicted"/>
<dbReference type="InterPro" id="IPR011711">
    <property type="entry name" value="GntR_C"/>
</dbReference>
<dbReference type="InterPro" id="IPR000524">
    <property type="entry name" value="Tscrpt_reg_HTH_GntR"/>
</dbReference>
<keyword evidence="1" id="KW-0805">Transcription regulation</keyword>
<keyword evidence="2" id="KW-0238">DNA-binding</keyword>
<accession>A0AAE3AFR3</accession>
<comment type="caution">
    <text evidence="5">The sequence shown here is derived from an EMBL/GenBank/DDBJ whole genome shotgun (WGS) entry which is preliminary data.</text>
</comment>
<dbReference type="PROSITE" id="PS50949">
    <property type="entry name" value="HTH_GNTR"/>
    <property type="match status" value="1"/>
</dbReference>
<protein>
    <submittedName>
        <fullName evidence="5">GntR family transcriptional regulator</fullName>
    </submittedName>
</protein>
<dbReference type="PRINTS" id="PR00035">
    <property type="entry name" value="HTHGNTR"/>
</dbReference>
<dbReference type="PANTHER" id="PTHR43537">
    <property type="entry name" value="TRANSCRIPTIONAL REGULATOR, GNTR FAMILY"/>
    <property type="match status" value="1"/>
</dbReference>
<evidence type="ECO:0000256" key="2">
    <source>
        <dbReference type="ARBA" id="ARBA00023125"/>
    </source>
</evidence>
<evidence type="ECO:0000313" key="6">
    <source>
        <dbReference type="Proteomes" id="UP001199319"/>
    </source>
</evidence>
<dbReference type="InterPro" id="IPR008920">
    <property type="entry name" value="TF_FadR/GntR_C"/>
</dbReference>
<keyword evidence="3" id="KW-0804">Transcription</keyword>
<feature type="domain" description="HTH gntR-type" evidence="4">
    <location>
        <begin position="9"/>
        <end position="77"/>
    </location>
</feature>
<dbReference type="SUPFAM" id="SSF48008">
    <property type="entry name" value="GntR ligand-binding domain-like"/>
    <property type="match status" value="1"/>
</dbReference>
<dbReference type="PANTHER" id="PTHR43537:SF44">
    <property type="entry name" value="GNTR FAMILY REGULATORY PROTEIN"/>
    <property type="match status" value="1"/>
</dbReference>
<dbReference type="GO" id="GO:0003677">
    <property type="term" value="F:DNA binding"/>
    <property type="evidence" value="ECO:0007669"/>
    <property type="project" value="UniProtKB-KW"/>
</dbReference>
<dbReference type="RefSeq" id="WP_302929108.1">
    <property type="nucleotide sequence ID" value="NZ_JAJEPW010000029.1"/>
</dbReference>
<sequence length="234" mass="26303">MEFEKLVSPSLKDLFITHIEAMILSGELPVGQQLPPERQLAQSMGVSRAVVNSGVAELERRGFLEVRPRVGIFVTDYRRAGTLDTLKSIMTYNRGRLRNEEIRSILEVRDALDKLAAAGIIACASEEDIAALFRAAEAIREAGDNRHAAEAAFAFQHELAMQSGNTLLPLIFRSFYSSVLVLWERFCALNGVSMLYETSVRLCRHIRDRDLSAAVAWIDYCTRETVSGSRRIYY</sequence>
<dbReference type="AlphaFoldDB" id="A0AAE3AFR3"/>
<evidence type="ECO:0000313" key="5">
    <source>
        <dbReference type="EMBL" id="MCC2129867.1"/>
    </source>
</evidence>
<dbReference type="SMART" id="SM00895">
    <property type="entry name" value="FCD"/>
    <property type="match status" value="1"/>
</dbReference>
<dbReference type="EMBL" id="JAJEPW010000029">
    <property type="protein sequence ID" value="MCC2129867.1"/>
    <property type="molecule type" value="Genomic_DNA"/>
</dbReference>
<dbReference type="SUPFAM" id="SSF46785">
    <property type="entry name" value="Winged helix' DNA-binding domain"/>
    <property type="match status" value="1"/>
</dbReference>
<evidence type="ECO:0000256" key="3">
    <source>
        <dbReference type="ARBA" id="ARBA00023163"/>
    </source>
</evidence>
<dbReference type="Pfam" id="PF07729">
    <property type="entry name" value="FCD"/>
    <property type="match status" value="1"/>
</dbReference>
<dbReference type="Gene3D" id="1.10.10.10">
    <property type="entry name" value="Winged helix-like DNA-binding domain superfamily/Winged helix DNA-binding domain"/>
    <property type="match status" value="1"/>
</dbReference>
<organism evidence="5 6">
    <name type="scientific">Brotocaccenecus cirricatena</name>
    <dbReference type="NCBI Taxonomy" id="3064195"/>
    <lineage>
        <taxon>Bacteria</taxon>
        <taxon>Bacillati</taxon>
        <taxon>Bacillota</taxon>
        <taxon>Clostridia</taxon>
        <taxon>Eubacteriales</taxon>
        <taxon>Oscillospiraceae</taxon>
        <taxon>Brotocaccenecus</taxon>
    </lineage>
</organism>
<name>A0AAE3AFR3_9FIRM</name>
<dbReference type="InterPro" id="IPR036390">
    <property type="entry name" value="WH_DNA-bd_sf"/>
</dbReference>
<dbReference type="InterPro" id="IPR036388">
    <property type="entry name" value="WH-like_DNA-bd_sf"/>
</dbReference>